<feature type="region of interest" description="Disordered" evidence="2">
    <location>
        <begin position="102"/>
        <end position="198"/>
    </location>
</feature>
<name>A0A4T0BKB7_AURPU</name>
<evidence type="ECO:0000256" key="2">
    <source>
        <dbReference type="SAM" id="MobiDB-lite"/>
    </source>
</evidence>
<organism evidence="3 4">
    <name type="scientific">Aureobasidium pullulans</name>
    <name type="common">Black yeast</name>
    <name type="synonym">Pullularia pullulans</name>
    <dbReference type="NCBI Taxonomy" id="5580"/>
    <lineage>
        <taxon>Eukaryota</taxon>
        <taxon>Fungi</taxon>
        <taxon>Dikarya</taxon>
        <taxon>Ascomycota</taxon>
        <taxon>Pezizomycotina</taxon>
        <taxon>Dothideomycetes</taxon>
        <taxon>Dothideomycetidae</taxon>
        <taxon>Dothideales</taxon>
        <taxon>Saccotheciaceae</taxon>
        <taxon>Aureobasidium</taxon>
    </lineage>
</organism>
<sequence>MTENPRVQNYSSRSTTSVMRRRSLRVEQVPDIPRWDDPVSAVREVLMDGGLLLRAGHKGLMRVTVEQVHAVRERRRREREARDKHDRELDDYVAKREELQQRGEFTQLASNDGASEASGDQATTSTQASCVGDSDSDGDNSSSGSDSSVRTVFRLRDGNTTPRPSDTISLGKIESRPLPPIPTFPTSDPLKSAHAEDNEEFVSLNDPSIKVHIAHALESLYTGIMAAQNPMANATAPYTLGGGMPSAGHHSDMQHIWTLVQELSSVLQQNRERTDELQDGLARAQTRPAENGLLTNGDNASHAPQHAPSDVDTSAIQAQLSDALSRITELEAECKDANEVIDYAEEIVEKFKQQVQEYSRSHQSATIALHAHYNSLLETSRNETIQAQLTHQAWQASLLRLSEYLRLAQRAHEEGSLPYRRRIAALKEENRILRAKAGWEPASESEGSDDEDDVFDEGVEADSA</sequence>
<dbReference type="Proteomes" id="UP000308724">
    <property type="component" value="Unassembled WGS sequence"/>
</dbReference>
<feature type="region of interest" description="Disordered" evidence="2">
    <location>
        <begin position="291"/>
        <end position="312"/>
    </location>
</feature>
<proteinExistence type="predicted"/>
<feature type="compositionally biased region" description="Polar residues" evidence="2">
    <location>
        <begin position="103"/>
        <end position="129"/>
    </location>
</feature>
<dbReference type="AlphaFoldDB" id="A0A4T0BKB7"/>
<feature type="coiled-coil region" evidence="1">
    <location>
        <begin position="313"/>
        <end position="361"/>
    </location>
</feature>
<comment type="caution">
    <text evidence="3">The sequence shown here is derived from an EMBL/GenBank/DDBJ whole genome shotgun (WGS) entry which is preliminary data.</text>
</comment>
<evidence type="ECO:0000256" key="1">
    <source>
        <dbReference type="SAM" id="Coils"/>
    </source>
</evidence>
<keyword evidence="1" id="KW-0175">Coiled coil</keyword>
<feature type="region of interest" description="Disordered" evidence="2">
    <location>
        <begin position="436"/>
        <end position="464"/>
    </location>
</feature>
<protein>
    <submittedName>
        <fullName evidence="3">Uncharacterized protein</fullName>
    </submittedName>
</protein>
<dbReference type="PANTHER" id="PTHR39472">
    <property type="entry name" value="EXPRESSED PROTEIN"/>
    <property type="match status" value="1"/>
</dbReference>
<accession>A0A4T0BKB7</accession>
<feature type="compositionally biased region" description="Low complexity" evidence="2">
    <location>
        <begin position="139"/>
        <end position="148"/>
    </location>
</feature>
<dbReference type="PANTHER" id="PTHR39472:SF1">
    <property type="entry name" value="EXPRESSED PROTEIN"/>
    <property type="match status" value="1"/>
</dbReference>
<evidence type="ECO:0000313" key="3">
    <source>
        <dbReference type="EMBL" id="TIA34931.1"/>
    </source>
</evidence>
<feature type="compositionally biased region" description="Polar residues" evidence="2">
    <location>
        <begin position="1"/>
        <end position="10"/>
    </location>
</feature>
<gene>
    <name evidence="3" type="ORF">D6C78_06481</name>
</gene>
<feature type="region of interest" description="Disordered" evidence="2">
    <location>
        <begin position="1"/>
        <end position="20"/>
    </location>
</feature>
<reference evidence="3 4" key="1">
    <citation type="submission" date="2018-10" db="EMBL/GenBank/DDBJ databases">
        <title>Fifty Aureobasidium pullulans genomes reveal a recombining polyextremotolerant generalist.</title>
        <authorList>
            <person name="Gostincar C."/>
            <person name="Turk M."/>
            <person name="Zajc J."/>
            <person name="Gunde-Cimerman N."/>
        </authorList>
    </citation>
    <scope>NUCLEOTIDE SEQUENCE [LARGE SCALE GENOMIC DNA]</scope>
    <source>
        <strain evidence="3 4">EXF-1645</strain>
    </source>
</reference>
<evidence type="ECO:0000313" key="4">
    <source>
        <dbReference type="Proteomes" id="UP000308724"/>
    </source>
</evidence>
<feature type="compositionally biased region" description="Polar residues" evidence="2">
    <location>
        <begin position="158"/>
        <end position="168"/>
    </location>
</feature>
<dbReference type="EMBL" id="QZBZ01000145">
    <property type="protein sequence ID" value="TIA34931.1"/>
    <property type="molecule type" value="Genomic_DNA"/>
</dbReference>
<feature type="compositionally biased region" description="Acidic residues" evidence="2">
    <location>
        <begin position="446"/>
        <end position="464"/>
    </location>
</feature>